<feature type="transmembrane region" description="Helical" evidence="5">
    <location>
        <begin position="343"/>
        <end position="363"/>
    </location>
</feature>
<evidence type="ECO:0000256" key="5">
    <source>
        <dbReference type="SAM" id="Phobius"/>
    </source>
</evidence>
<feature type="transmembrane region" description="Helical" evidence="5">
    <location>
        <begin position="384"/>
        <end position="406"/>
    </location>
</feature>
<evidence type="ECO:0000256" key="1">
    <source>
        <dbReference type="ARBA" id="ARBA00004127"/>
    </source>
</evidence>
<keyword evidence="8" id="KW-1185">Reference proteome</keyword>
<dbReference type="Proteomes" id="UP001140258">
    <property type="component" value="Unassembled WGS sequence"/>
</dbReference>
<dbReference type="InterPro" id="IPR011701">
    <property type="entry name" value="MFS"/>
</dbReference>
<evidence type="ECO:0000256" key="4">
    <source>
        <dbReference type="ARBA" id="ARBA00023136"/>
    </source>
</evidence>
<dbReference type="PIRSF" id="PIRSF002808">
    <property type="entry name" value="Hexose_phosphate_transp"/>
    <property type="match status" value="1"/>
</dbReference>
<dbReference type="PANTHER" id="PTHR43826">
    <property type="entry name" value="GLUCOSE-6-PHOSPHATE EXCHANGER SLC37A4"/>
    <property type="match status" value="1"/>
</dbReference>
<name>A0ABT2EZG9_METVO</name>
<evidence type="ECO:0000313" key="8">
    <source>
        <dbReference type="Proteomes" id="UP001140258"/>
    </source>
</evidence>
<feature type="transmembrane region" description="Helical" evidence="5">
    <location>
        <begin position="286"/>
        <end position="307"/>
    </location>
</feature>
<dbReference type="InterPro" id="IPR000849">
    <property type="entry name" value="Sugar_P_transporter"/>
</dbReference>
<feature type="domain" description="Major facilitator superfamily (MFS) profile" evidence="6">
    <location>
        <begin position="17"/>
        <end position="443"/>
    </location>
</feature>
<accession>A0ABT2EZG9</accession>
<dbReference type="EMBL" id="JANUCQ010000003">
    <property type="protein sequence ID" value="MCS3922528.1"/>
    <property type="molecule type" value="Genomic_DNA"/>
</dbReference>
<feature type="transmembrane region" description="Helical" evidence="5">
    <location>
        <begin position="108"/>
        <end position="130"/>
    </location>
</feature>
<dbReference type="InterPro" id="IPR020846">
    <property type="entry name" value="MFS_dom"/>
</dbReference>
<evidence type="ECO:0000256" key="2">
    <source>
        <dbReference type="ARBA" id="ARBA00022692"/>
    </source>
</evidence>
<proteinExistence type="predicted"/>
<keyword evidence="4 5" id="KW-0472">Membrane</keyword>
<comment type="caution">
    <text evidence="7">The sequence shown here is derived from an EMBL/GenBank/DDBJ whole genome shotgun (WGS) entry which is preliminary data.</text>
</comment>
<dbReference type="PANTHER" id="PTHR43826:SF3">
    <property type="entry name" value="GLUCOSE-6-PHOSPHATE EXCHANGER SLC37A4"/>
    <property type="match status" value="1"/>
</dbReference>
<feature type="transmembrane region" description="Helical" evidence="5">
    <location>
        <begin position="249"/>
        <end position="266"/>
    </location>
</feature>
<dbReference type="InterPro" id="IPR051337">
    <property type="entry name" value="OPA_Antiporter"/>
</dbReference>
<feature type="transmembrane region" description="Helical" evidence="5">
    <location>
        <begin position="319"/>
        <end position="337"/>
    </location>
</feature>
<dbReference type="Pfam" id="PF07690">
    <property type="entry name" value="MFS_1"/>
    <property type="match status" value="1"/>
</dbReference>
<evidence type="ECO:0000259" key="6">
    <source>
        <dbReference type="PROSITE" id="PS50850"/>
    </source>
</evidence>
<gene>
    <name evidence="7" type="ORF">M2325_001224</name>
</gene>
<feature type="transmembrane region" description="Helical" evidence="5">
    <location>
        <begin position="418"/>
        <end position="437"/>
    </location>
</feature>
<feature type="transmembrane region" description="Helical" evidence="5">
    <location>
        <begin position="12"/>
        <end position="30"/>
    </location>
</feature>
<dbReference type="InterPro" id="IPR036259">
    <property type="entry name" value="MFS_trans_sf"/>
</dbReference>
<feature type="transmembrane region" description="Helical" evidence="5">
    <location>
        <begin position="169"/>
        <end position="191"/>
    </location>
</feature>
<protein>
    <submittedName>
        <fullName evidence="7">Sugar phosphate permease</fullName>
    </submittedName>
</protein>
<feature type="transmembrane region" description="Helical" evidence="5">
    <location>
        <begin position="83"/>
        <end position="102"/>
    </location>
</feature>
<dbReference type="SUPFAM" id="SSF103473">
    <property type="entry name" value="MFS general substrate transporter"/>
    <property type="match status" value="1"/>
</dbReference>
<evidence type="ECO:0000256" key="3">
    <source>
        <dbReference type="ARBA" id="ARBA00022989"/>
    </source>
</evidence>
<feature type="transmembrane region" description="Helical" evidence="5">
    <location>
        <begin position="42"/>
        <end position="63"/>
    </location>
</feature>
<reference evidence="7" key="1">
    <citation type="submission" date="2022-08" db="EMBL/GenBank/DDBJ databases">
        <title>Genomic Encyclopedia of Type Strains, Phase V (KMG-V): Genome sequencing to study the core and pangenomes of soil and plant-associated prokaryotes.</title>
        <authorList>
            <person name="Whitman W."/>
        </authorList>
    </citation>
    <scope>NUCLEOTIDE SEQUENCE</scope>
    <source>
        <strain evidence="7">PS</strain>
    </source>
</reference>
<dbReference type="RefSeq" id="WP_209591219.1">
    <property type="nucleotide sequence ID" value="NZ_JANUCQ010000003.1"/>
</dbReference>
<evidence type="ECO:0000313" key="7">
    <source>
        <dbReference type="EMBL" id="MCS3922528.1"/>
    </source>
</evidence>
<keyword evidence="2 5" id="KW-0812">Transmembrane</keyword>
<sequence length="443" mass="47851">MLSKENISKMMKYRWVMFAVLAIVYFFVYFHRTSLAVMAGDLMSTFGVGAGQIALLGSVYFYAYALMQIPSGVLADKYGPKKVVSVFTLVAAVGALLTGIATDFNMVILGRLLIGIGVAAVYIPIMKVLATWFRKNEFATQSGVMLAVGNIGALSAAAPLAMLNTSLGWQTVFLGLGGFSVLLAVLSYIFIKDRPSDKGFPTIAEVEALESGKEVSKIAVESQKAEAPKAENNIGIKDAMKMVVKEKSFWALGIWFFFFYGSLMAYQGLWAGPYFQDVLGWDKLTYAGLLMFIGLGLIFGCPVAGYLADKVLKSRKKTLIIGTVLYTALWFAIWALTGVDNPLIYQVLYFLFGFFGGFFVVSYGQVKSLFPISIAGTSTAILNFFPFVGGAVLQQVCGAIIASYGITAAGGFTIAGYQTAWLTLAIGMAIATVSVYFSKEKGL</sequence>
<dbReference type="PROSITE" id="PS50850">
    <property type="entry name" value="MFS"/>
    <property type="match status" value="1"/>
</dbReference>
<dbReference type="Gene3D" id="1.20.1250.20">
    <property type="entry name" value="MFS general substrate transporter like domains"/>
    <property type="match status" value="2"/>
</dbReference>
<feature type="transmembrane region" description="Helical" evidence="5">
    <location>
        <begin position="142"/>
        <end position="163"/>
    </location>
</feature>
<comment type="subcellular location">
    <subcellularLocation>
        <location evidence="1">Endomembrane system</location>
        <topology evidence="1">Multi-pass membrane protein</topology>
    </subcellularLocation>
</comment>
<keyword evidence="3 5" id="KW-1133">Transmembrane helix</keyword>
<organism evidence="7 8">
    <name type="scientific">Methanococcus voltae PS</name>
    <dbReference type="NCBI Taxonomy" id="523842"/>
    <lineage>
        <taxon>Archaea</taxon>
        <taxon>Methanobacteriati</taxon>
        <taxon>Methanobacteriota</taxon>
        <taxon>Methanomada group</taxon>
        <taxon>Methanococci</taxon>
        <taxon>Methanococcales</taxon>
        <taxon>Methanococcaceae</taxon>
        <taxon>Methanococcus</taxon>
    </lineage>
</organism>